<dbReference type="Pfam" id="PF00440">
    <property type="entry name" value="TetR_N"/>
    <property type="match status" value="1"/>
</dbReference>
<protein>
    <submittedName>
        <fullName evidence="6">AcrR family transcriptional regulator</fullName>
    </submittedName>
</protein>
<name>A0ABU1NLZ6_9BURK</name>
<dbReference type="PROSITE" id="PS50977">
    <property type="entry name" value="HTH_TETR_2"/>
    <property type="match status" value="1"/>
</dbReference>
<dbReference type="EMBL" id="JAVDRF010000017">
    <property type="protein sequence ID" value="MDR6539462.1"/>
    <property type="molecule type" value="Genomic_DNA"/>
</dbReference>
<keyword evidence="1" id="KW-0805">Transcription regulation</keyword>
<dbReference type="PANTHER" id="PTHR30055">
    <property type="entry name" value="HTH-TYPE TRANSCRIPTIONAL REGULATOR RUTR"/>
    <property type="match status" value="1"/>
</dbReference>
<keyword evidence="2 4" id="KW-0238">DNA-binding</keyword>
<feature type="DNA-binding region" description="H-T-H motif" evidence="4">
    <location>
        <begin position="33"/>
        <end position="52"/>
    </location>
</feature>
<dbReference type="InterPro" id="IPR050109">
    <property type="entry name" value="HTH-type_TetR-like_transc_reg"/>
</dbReference>
<dbReference type="PANTHER" id="PTHR30055:SF234">
    <property type="entry name" value="HTH-TYPE TRANSCRIPTIONAL REGULATOR BETI"/>
    <property type="match status" value="1"/>
</dbReference>
<sequence length="210" mass="23212">MAGQRGRPQQKQRTRKALLEAAAQLARQGRRPTLEEVAEQALVSRATAYRYFPNMEALHLEASIDIETPQAEDALRRAPAHDVVARLEHVDQALHAMITANEAPLRMMLAQSLERSARGEIDAQVPARQNRRTPLIEAALAPARDRFKPAALKRLKHALALVVGPEAMVVFKDVLRLDDAEARKVRRWAIRALVDAAAPAGPARRAGAKK</sequence>
<dbReference type="InterPro" id="IPR001647">
    <property type="entry name" value="HTH_TetR"/>
</dbReference>
<organism evidence="6 7">
    <name type="scientific">Variovorax soli</name>
    <dbReference type="NCBI Taxonomy" id="376815"/>
    <lineage>
        <taxon>Bacteria</taxon>
        <taxon>Pseudomonadati</taxon>
        <taxon>Pseudomonadota</taxon>
        <taxon>Betaproteobacteria</taxon>
        <taxon>Burkholderiales</taxon>
        <taxon>Comamonadaceae</taxon>
        <taxon>Variovorax</taxon>
    </lineage>
</organism>
<keyword evidence="7" id="KW-1185">Reference proteome</keyword>
<evidence type="ECO:0000256" key="2">
    <source>
        <dbReference type="ARBA" id="ARBA00023125"/>
    </source>
</evidence>
<evidence type="ECO:0000256" key="1">
    <source>
        <dbReference type="ARBA" id="ARBA00023015"/>
    </source>
</evidence>
<dbReference type="Gene3D" id="1.10.357.10">
    <property type="entry name" value="Tetracycline Repressor, domain 2"/>
    <property type="match status" value="1"/>
</dbReference>
<evidence type="ECO:0000313" key="7">
    <source>
        <dbReference type="Proteomes" id="UP001184230"/>
    </source>
</evidence>
<dbReference type="InterPro" id="IPR009057">
    <property type="entry name" value="Homeodomain-like_sf"/>
</dbReference>
<dbReference type="SUPFAM" id="SSF46689">
    <property type="entry name" value="Homeodomain-like"/>
    <property type="match status" value="1"/>
</dbReference>
<accession>A0ABU1NLZ6</accession>
<dbReference type="RefSeq" id="WP_309907169.1">
    <property type="nucleotide sequence ID" value="NZ_JAVDRF010000017.1"/>
</dbReference>
<keyword evidence="3" id="KW-0804">Transcription</keyword>
<gene>
    <name evidence="6" type="ORF">J2739_005258</name>
</gene>
<reference evidence="6 7" key="1">
    <citation type="submission" date="2023-07" db="EMBL/GenBank/DDBJ databases">
        <title>Sorghum-associated microbial communities from plants grown in Nebraska, USA.</title>
        <authorList>
            <person name="Schachtman D."/>
        </authorList>
    </citation>
    <scope>NUCLEOTIDE SEQUENCE [LARGE SCALE GENOMIC DNA]</scope>
    <source>
        <strain evidence="6 7">DS1781</strain>
    </source>
</reference>
<evidence type="ECO:0000259" key="5">
    <source>
        <dbReference type="PROSITE" id="PS50977"/>
    </source>
</evidence>
<evidence type="ECO:0000313" key="6">
    <source>
        <dbReference type="EMBL" id="MDR6539462.1"/>
    </source>
</evidence>
<feature type="domain" description="HTH tetR-type" evidence="5">
    <location>
        <begin position="12"/>
        <end position="70"/>
    </location>
</feature>
<dbReference type="Proteomes" id="UP001184230">
    <property type="component" value="Unassembled WGS sequence"/>
</dbReference>
<proteinExistence type="predicted"/>
<comment type="caution">
    <text evidence="6">The sequence shown here is derived from an EMBL/GenBank/DDBJ whole genome shotgun (WGS) entry which is preliminary data.</text>
</comment>
<evidence type="ECO:0000256" key="3">
    <source>
        <dbReference type="ARBA" id="ARBA00023163"/>
    </source>
</evidence>
<evidence type="ECO:0000256" key="4">
    <source>
        <dbReference type="PROSITE-ProRule" id="PRU00335"/>
    </source>
</evidence>